<keyword evidence="4" id="KW-1185">Reference proteome</keyword>
<gene>
    <name evidence="3" type="ORF">GR316_07400</name>
</gene>
<reference evidence="3" key="1">
    <citation type="submission" date="2020-01" db="EMBL/GenBank/DDBJ databases">
        <authorList>
            <person name="Yang Y."/>
            <person name="Kwon Y.M."/>
        </authorList>
    </citation>
    <scope>NUCLEOTIDE SEQUENCE</scope>
    <source>
        <strain evidence="3">PG104</strain>
    </source>
</reference>
<dbReference type="KEGG" id="fap:GR316_07400"/>
<accession>A0A8J8MTH1</accession>
<proteinExistence type="predicted"/>
<dbReference type="EMBL" id="CP047289">
    <property type="protein sequence ID" value="QUS36111.1"/>
    <property type="molecule type" value="Genomic_DNA"/>
</dbReference>
<dbReference type="CDD" id="cd12797">
    <property type="entry name" value="M23_peptidase"/>
    <property type="match status" value="1"/>
</dbReference>
<feature type="chain" id="PRO_5035241620" evidence="1">
    <location>
        <begin position="19"/>
        <end position="369"/>
    </location>
</feature>
<dbReference type="InterPro" id="IPR011055">
    <property type="entry name" value="Dup_hybrid_motif"/>
</dbReference>
<dbReference type="InterPro" id="IPR016047">
    <property type="entry name" value="M23ase_b-sheet_dom"/>
</dbReference>
<dbReference type="SUPFAM" id="SSF51261">
    <property type="entry name" value="Duplicated hybrid motif"/>
    <property type="match status" value="1"/>
</dbReference>
<keyword evidence="1" id="KW-0732">Signal</keyword>
<feature type="signal peptide" evidence="1">
    <location>
        <begin position="1"/>
        <end position="18"/>
    </location>
</feature>
<dbReference type="RefSeq" id="WP_211783332.1">
    <property type="nucleotide sequence ID" value="NZ_CP047289.1"/>
</dbReference>
<dbReference type="AlphaFoldDB" id="A0A8J8MTH1"/>
<dbReference type="Gene3D" id="2.70.70.10">
    <property type="entry name" value="Glucose Permease (Domain IIA)"/>
    <property type="match status" value="1"/>
</dbReference>
<evidence type="ECO:0000313" key="3">
    <source>
        <dbReference type="EMBL" id="QUS36111.1"/>
    </source>
</evidence>
<evidence type="ECO:0000259" key="2">
    <source>
        <dbReference type="Pfam" id="PF01551"/>
    </source>
</evidence>
<dbReference type="Proteomes" id="UP000679284">
    <property type="component" value="Chromosome"/>
</dbReference>
<organism evidence="3 4">
    <name type="scientific">Falsirhodobacter algicola</name>
    <dbReference type="NCBI Taxonomy" id="2692330"/>
    <lineage>
        <taxon>Bacteria</taxon>
        <taxon>Pseudomonadati</taxon>
        <taxon>Pseudomonadota</taxon>
        <taxon>Alphaproteobacteria</taxon>
        <taxon>Rhodobacterales</taxon>
        <taxon>Paracoccaceae</taxon>
        <taxon>Falsirhodobacter</taxon>
    </lineage>
</organism>
<feature type="domain" description="M23ase beta-sheet core" evidence="2">
    <location>
        <begin position="253"/>
        <end position="359"/>
    </location>
</feature>
<name>A0A8J8MTH1_9RHOB</name>
<dbReference type="Pfam" id="PF01551">
    <property type="entry name" value="Peptidase_M23"/>
    <property type="match status" value="1"/>
</dbReference>
<evidence type="ECO:0000313" key="4">
    <source>
        <dbReference type="Proteomes" id="UP000679284"/>
    </source>
</evidence>
<sequence length="369" mass="38809">MIRAAALALCLMAGPLQAAGVAEQAQGAAASLREAITDMRSARDGRDRVGALTRTITAYEDGLTALREGLRQVSAREADLRAQAEGRDRDISQLLGALARMDTTPGPMLFLHPGGPLATVRTGLIMADVTPALQAEADDLRRQLEELGRLRAARLEASGTLAEGLRVAQEARIALSQAISDRTDLPRRFTEDPGVLRALLESSETLDSFAAQLDPEGMPPGFAEAKGTLPLPAHGTLVRRANQPDAAGVRRPGIIFVTRPAALVTAPVAATIRYRGPLSGYGNVMILEPGDGYLMVLAGLQTVYGEVGEVVPAGAALGLMPGGDQGLVNVLDQAADAPGSGETETLYLELRRGTGPVDPAEWFAELRET</sequence>
<evidence type="ECO:0000256" key="1">
    <source>
        <dbReference type="SAM" id="SignalP"/>
    </source>
</evidence>
<protein>
    <submittedName>
        <fullName evidence="3">Peptidoglycan DD-metalloendopeptidase family protein</fullName>
    </submittedName>
</protein>